<dbReference type="AlphaFoldDB" id="A0A941DQM4"/>
<sequence>MMIELLNEVVNDVSPFYLYISILLTIVSTYQFLTIDARNIIENNNILTREYHNLRVRLLPMQELFGECREVIEWLIKKTNRIASPDDDTDNESFSFQANELSKRGGQQWIVNLYSHSLRNIV</sequence>
<keyword evidence="1" id="KW-1133">Transmembrane helix</keyword>
<keyword evidence="1" id="KW-0472">Membrane</keyword>
<evidence type="ECO:0000313" key="3">
    <source>
        <dbReference type="Proteomes" id="UP000675284"/>
    </source>
</evidence>
<name>A0A941DQM4_9BACI</name>
<dbReference type="EMBL" id="JAGSOT010000003">
    <property type="protein sequence ID" value="MBR7794740.1"/>
    <property type="molecule type" value="Genomic_DNA"/>
</dbReference>
<comment type="caution">
    <text evidence="2">The sequence shown here is derived from an EMBL/GenBank/DDBJ whole genome shotgun (WGS) entry which is preliminary data.</text>
</comment>
<dbReference type="RefSeq" id="WP_152525440.1">
    <property type="nucleotide sequence ID" value="NZ_BAAACY010000143.1"/>
</dbReference>
<protein>
    <submittedName>
        <fullName evidence="2">Uncharacterized protein</fullName>
    </submittedName>
</protein>
<keyword evidence="1" id="KW-0812">Transmembrane</keyword>
<accession>A0A941DQM4</accession>
<evidence type="ECO:0000256" key="1">
    <source>
        <dbReference type="SAM" id="Phobius"/>
    </source>
</evidence>
<evidence type="ECO:0000313" key="2">
    <source>
        <dbReference type="EMBL" id="MBR7794740.1"/>
    </source>
</evidence>
<gene>
    <name evidence="2" type="ORF">KCX74_01635</name>
</gene>
<proteinExistence type="predicted"/>
<organism evidence="2 3">
    <name type="scientific">Virgibacillus salarius</name>
    <dbReference type="NCBI Taxonomy" id="447199"/>
    <lineage>
        <taxon>Bacteria</taxon>
        <taxon>Bacillati</taxon>
        <taxon>Bacillota</taxon>
        <taxon>Bacilli</taxon>
        <taxon>Bacillales</taxon>
        <taxon>Bacillaceae</taxon>
        <taxon>Virgibacillus</taxon>
    </lineage>
</organism>
<feature type="transmembrane region" description="Helical" evidence="1">
    <location>
        <begin position="16"/>
        <end position="33"/>
    </location>
</feature>
<keyword evidence="3" id="KW-1185">Reference proteome</keyword>
<dbReference type="Proteomes" id="UP000675284">
    <property type="component" value="Unassembled WGS sequence"/>
</dbReference>
<reference evidence="2" key="1">
    <citation type="submission" date="2021-04" db="EMBL/GenBank/DDBJ databases">
        <title>Isolation and polyphasic classification of algal microorganism.</title>
        <authorList>
            <person name="Wang S."/>
        </authorList>
    </citation>
    <scope>NUCLEOTIDE SEQUENCE</scope>
    <source>
        <strain evidence="2">720a</strain>
    </source>
</reference>